<accession>A0A0E9Q2U1</accession>
<sequence length="44" mass="5068">MVQTLCLVRLLNTPATKATCWWADLTHDYVCQRDGVTVYPAVKW</sequence>
<protein>
    <submittedName>
        <fullName evidence="1">Uncharacterized protein</fullName>
    </submittedName>
</protein>
<evidence type="ECO:0000313" key="1">
    <source>
        <dbReference type="EMBL" id="JAH10660.1"/>
    </source>
</evidence>
<reference evidence="1" key="2">
    <citation type="journal article" date="2015" name="Fish Shellfish Immunol.">
        <title>Early steps in the European eel (Anguilla anguilla)-Vibrio vulnificus interaction in the gills: Role of the RtxA13 toxin.</title>
        <authorList>
            <person name="Callol A."/>
            <person name="Pajuelo D."/>
            <person name="Ebbesson L."/>
            <person name="Teles M."/>
            <person name="MacKenzie S."/>
            <person name="Amaro C."/>
        </authorList>
    </citation>
    <scope>NUCLEOTIDE SEQUENCE</scope>
</reference>
<reference evidence="1" key="1">
    <citation type="submission" date="2014-11" db="EMBL/GenBank/DDBJ databases">
        <authorList>
            <person name="Amaro Gonzalez C."/>
        </authorList>
    </citation>
    <scope>NUCLEOTIDE SEQUENCE</scope>
</reference>
<dbReference type="AlphaFoldDB" id="A0A0E9Q2U1"/>
<name>A0A0E9Q2U1_ANGAN</name>
<organism evidence="1">
    <name type="scientific">Anguilla anguilla</name>
    <name type="common">European freshwater eel</name>
    <name type="synonym">Muraena anguilla</name>
    <dbReference type="NCBI Taxonomy" id="7936"/>
    <lineage>
        <taxon>Eukaryota</taxon>
        <taxon>Metazoa</taxon>
        <taxon>Chordata</taxon>
        <taxon>Craniata</taxon>
        <taxon>Vertebrata</taxon>
        <taxon>Euteleostomi</taxon>
        <taxon>Actinopterygii</taxon>
        <taxon>Neopterygii</taxon>
        <taxon>Teleostei</taxon>
        <taxon>Anguilliformes</taxon>
        <taxon>Anguillidae</taxon>
        <taxon>Anguilla</taxon>
    </lineage>
</organism>
<dbReference type="EMBL" id="GBXM01097917">
    <property type="protein sequence ID" value="JAH10660.1"/>
    <property type="molecule type" value="Transcribed_RNA"/>
</dbReference>
<proteinExistence type="predicted"/>